<feature type="domain" description="FAD-binding" evidence="4">
    <location>
        <begin position="30"/>
        <end position="369"/>
    </location>
</feature>
<dbReference type="InterPro" id="IPR050641">
    <property type="entry name" value="RIFMO-like"/>
</dbReference>
<dbReference type="InterPro" id="IPR002938">
    <property type="entry name" value="FAD-bd"/>
</dbReference>
<evidence type="ECO:0000256" key="2">
    <source>
        <dbReference type="ARBA" id="ARBA00022827"/>
    </source>
</evidence>
<gene>
    <name evidence="5" type="primary">terC</name>
    <name evidence="5" type="ORF">LHYA1_G004617</name>
</gene>
<organism evidence="5 6">
    <name type="scientific">Lachnellula hyalina</name>
    <dbReference type="NCBI Taxonomy" id="1316788"/>
    <lineage>
        <taxon>Eukaryota</taxon>
        <taxon>Fungi</taxon>
        <taxon>Dikarya</taxon>
        <taxon>Ascomycota</taxon>
        <taxon>Pezizomycotina</taxon>
        <taxon>Leotiomycetes</taxon>
        <taxon>Helotiales</taxon>
        <taxon>Lachnaceae</taxon>
        <taxon>Lachnellula</taxon>
    </lineage>
</organism>
<dbReference type="EMBL" id="QGMH01000089">
    <property type="protein sequence ID" value="TVY25642.1"/>
    <property type="molecule type" value="Genomic_DNA"/>
</dbReference>
<dbReference type="SUPFAM" id="SSF51905">
    <property type="entry name" value="FAD/NAD(P)-binding domain"/>
    <property type="match status" value="1"/>
</dbReference>
<dbReference type="InterPro" id="IPR036188">
    <property type="entry name" value="FAD/NAD-bd_sf"/>
</dbReference>
<name>A0A8H8TZB3_9HELO</name>
<keyword evidence="1" id="KW-0285">Flavoprotein</keyword>
<reference evidence="5 6" key="1">
    <citation type="submission" date="2018-05" db="EMBL/GenBank/DDBJ databases">
        <title>Genome sequencing and assembly of the regulated plant pathogen Lachnellula willkommii and related sister species for the development of diagnostic species identification markers.</title>
        <authorList>
            <person name="Giroux E."/>
            <person name="Bilodeau G."/>
        </authorList>
    </citation>
    <scope>NUCLEOTIDE SEQUENCE [LARGE SCALE GENOMIC DNA]</scope>
    <source>
        <strain evidence="5 6">CBS 185.66</strain>
    </source>
</reference>
<dbReference type="PANTHER" id="PTHR43004:SF3">
    <property type="entry name" value="P-HYDROXYBENZOATE HYDROXYLASE"/>
    <property type="match status" value="1"/>
</dbReference>
<accession>A0A8H8TZB3</accession>
<dbReference type="Gene3D" id="3.50.50.60">
    <property type="entry name" value="FAD/NAD(P)-binding domain"/>
    <property type="match status" value="1"/>
</dbReference>
<dbReference type="PANTHER" id="PTHR43004">
    <property type="entry name" value="TRK SYSTEM POTASSIUM UPTAKE PROTEIN"/>
    <property type="match status" value="1"/>
</dbReference>
<keyword evidence="3" id="KW-0560">Oxidoreductase</keyword>
<evidence type="ECO:0000259" key="4">
    <source>
        <dbReference type="Pfam" id="PF01494"/>
    </source>
</evidence>
<dbReference type="PRINTS" id="PR00420">
    <property type="entry name" value="RNGMNOXGNASE"/>
</dbReference>
<dbReference type="GeneID" id="41984815"/>
<keyword evidence="2" id="KW-0274">FAD</keyword>
<sequence>MPTATNNGSFKKVSLPIVSFCNTNINRLLQVIVVGAGPAGLLLSLLLSKKGISTQVLDGAEKLDSQPRATHYAPPAVVELARAGVLEDVRAEGFISRTICWRKLDGEYLAGLDGGVLDGAPDQLTCLPLDKLGSILYKHLKLQPNAEVLWQHKVTSLGQSEDKAWVEVETPTGTKRLEADYIVGCDGAASQVRRSLFGDLNFPGKTWDEQIVATNTYYDFGKYGYKDANFIIHPEHWHMAARITEDGLWRVTYGEIPGLSREEILARQPEKFKQILPGHPGPDGYKLASINPYKVHQRLAEKMRVGRFLLAADAAHLCNPFGGLGLTGGIVDVGGLYDCLAGMYDGKADDSILDKYSEVRREKYQTMVDPISSENLRRLFDQNPDTALETDEFLKMCKRTETDIEFAKTMQLGVNNLKYDFTKDYKVVATVP</sequence>
<keyword evidence="5" id="KW-0503">Monooxygenase</keyword>
<evidence type="ECO:0000256" key="3">
    <source>
        <dbReference type="ARBA" id="ARBA00023002"/>
    </source>
</evidence>
<comment type="caution">
    <text evidence="5">The sequence shown here is derived from an EMBL/GenBank/DDBJ whole genome shotgun (WGS) entry which is preliminary data.</text>
</comment>
<dbReference type="GO" id="GO:0016709">
    <property type="term" value="F:oxidoreductase activity, acting on paired donors, with incorporation or reduction of molecular oxygen, NAD(P)H as one donor, and incorporation of one atom of oxygen"/>
    <property type="evidence" value="ECO:0007669"/>
    <property type="project" value="UniProtKB-ARBA"/>
</dbReference>
<dbReference type="OrthoDB" id="10016252at2759"/>
<dbReference type="AlphaFoldDB" id="A0A8H8TZB3"/>
<dbReference type="Gene3D" id="3.30.70.2450">
    <property type="match status" value="1"/>
</dbReference>
<proteinExistence type="predicted"/>
<dbReference type="GO" id="GO:0071949">
    <property type="term" value="F:FAD binding"/>
    <property type="evidence" value="ECO:0007669"/>
    <property type="project" value="InterPro"/>
</dbReference>
<dbReference type="Pfam" id="PF01494">
    <property type="entry name" value="FAD_binding_3"/>
    <property type="match status" value="1"/>
</dbReference>
<evidence type="ECO:0000313" key="6">
    <source>
        <dbReference type="Proteomes" id="UP000431533"/>
    </source>
</evidence>
<evidence type="ECO:0000256" key="1">
    <source>
        <dbReference type="ARBA" id="ARBA00022630"/>
    </source>
</evidence>
<dbReference type="RefSeq" id="XP_031004430.1">
    <property type="nucleotide sequence ID" value="XM_031149574.1"/>
</dbReference>
<protein>
    <submittedName>
        <fullName evidence="5">FAD-dependent monooxygenase</fullName>
    </submittedName>
</protein>
<dbReference type="Proteomes" id="UP000431533">
    <property type="component" value="Unassembled WGS sequence"/>
</dbReference>
<keyword evidence="6" id="KW-1185">Reference proteome</keyword>
<evidence type="ECO:0000313" key="5">
    <source>
        <dbReference type="EMBL" id="TVY25642.1"/>
    </source>
</evidence>